<evidence type="ECO:0000256" key="5">
    <source>
        <dbReference type="ARBA" id="ARBA00022679"/>
    </source>
</evidence>
<dbReference type="PANTHER" id="PTHR42902">
    <property type="entry name" value="MALATE SYNTHASE"/>
    <property type="match status" value="1"/>
</dbReference>
<evidence type="ECO:0000256" key="1">
    <source>
        <dbReference type="ARBA" id="ARBA00006394"/>
    </source>
</evidence>
<evidence type="ECO:0000313" key="10">
    <source>
        <dbReference type="Proteomes" id="UP000662111"/>
    </source>
</evidence>
<comment type="catalytic activity">
    <reaction evidence="6">
        <text>glyoxylate + acetyl-CoA + H2O = (S)-malate + CoA + H(+)</text>
        <dbReference type="Rhea" id="RHEA:18181"/>
        <dbReference type="ChEBI" id="CHEBI:15377"/>
        <dbReference type="ChEBI" id="CHEBI:15378"/>
        <dbReference type="ChEBI" id="CHEBI:15589"/>
        <dbReference type="ChEBI" id="CHEBI:36655"/>
        <dbReference type="ChEBI" id="CHEBI:57287"/>
        <dbReference type="ChEBI" id="CHEBI:57288"/>
        <dbReference type="EC" id="2.3.3.9"/>
    </reaction>
</comment>
<sequence>MKTPSSPSFVTRLLDDDHLAALEELERATREERTTLLQARKDLARRVRAGEDLDLLPDTREVREDVSWRVAPPPADLTYRLVELATPATAEAAKSALSVGADVWVADLEDMLVPTPARLLAAHQVIEETAATRTGDAAPGVPTLMVRPRGLHLPEAHVLVDGIPASASVVDVVCFLARSGRRLVDNDSGPYLYLPKLESWQEARWWDHLLTRAEELLGLPAGCTRVSILVETVQAAYQLEEILHAVRDRVTGLTAGRWDYVFSHLRTYGHRPEHALPDVDAFTMNTRFLRTYTELIVRTCHRRGVQAIGGPISLSASGPFDESVAMTHARVHRDKAREASQGFDGAWTLHPALVPVVRAPFEARDERVGTGAEDRLQDRDAPRPEVVVDPLALRDVSSLPGTATLTGMRTALRSSLTYLTGWLAGEGTVTIAGHIEDFGTVELSRMQLWQWMAHSERFAEGPTMSTRLLDRMLEDEIALLRRRGAREELLAHAVRLLRDSVVAEEAPPFLSVLAYEVLVSLDDATEGAPAA</sequence>
<dbReference type="RefSeq" id="WP_169448485.1">
    <property type="nucleotide sequence ID" value="NZ_BMLB01000002.1"/>
</dbReference>
<dbReference type="EMBL" id="BMLB01000002">
    <property type="protein sequence ID" value="GGK62605.1"/>
    <property type="molecule type" value="Genomic_DNA"/>
</dbReference>
<evidence type="ECO:0000313" key="9">
    <source>
        <dbReference type="EMBL" id="GGK62605.1"/>
    </source>
</evidence>
<keyword evidence="5" id="KW-0808">Transferase</keyword>
<dbReference type="Gene3D" id="1.20.1220.12">
    <property type="entry name" value="Malate synthase, domain III"/>
    <property type="match status" value="1"/>
</dbReference>
<dbReference type="Gene3D" id="3.20.20.360">
    <property type="entry name" value="Malate synthase, domain 3"/>
    <property type="match status" value="1"/>
</dbReference>
<evidence type="ECO:0000256" key="4">
    <source>
        <dbReference type="ARBA" id="ARBA00022532"/>
    </source>
</evidence>
<keyword evidence="10" id="KW-1185">Reference proteome</keyword>
<dbReference type="PIRSF" id="PIRSF001363">
    <property type="entry name" value="Malate_synth"/>
    <property type="match status" value="1"/>
</dbReference>
<evidence type="ECO:0000256" key="3">
    <source>
        <dbReference type="ARBA" id="ARBA00022435"/>
    </source>
</evidence>
<evidence type="ECO:0000256" key="6">
    <source>
        <dbReference type="ARBA" id="ARBA00047918"/>
    </source>
</evidence>
<accession>A0ABQ2F5U0</accession>
<keyword evidence="4" id="KW-0816">Tricarboxylic acid cycle</keyword>
<dbReference type="InterPro" id="IPR001465">
    <property type="entry name" value="Malate_synthase_TIM"/>
</dbReference>
<reference evidence="10" key="1">
    <citation type="journal article" date="2019" name="Int. J. Syst. Evol. Microbiol.">
        <title>The Global Catalogue of Microorganisms (GCM) 10K type strain sequencing project: providing services to taxonomists for standard genome sequencing and annotation.</title>
        <authorList>
            <consortium name="The Broad Institute Genomics Platform"/>
            <consortium name="The Broad Institute Genome Sequencing Center for Infectious Disease"/>
            <person name="Wu L."/>
            <person name="Ma J."/>
        </authorList>
    </citation>
    <scope>NUCLEOTIDE SEQUENCE [LARGE SCALE GENOMIC DNA]</scope>
    <source>
        <strain evidence="10">CGMCC 1.5362</strain>
    </source>
</reference>
<dbReference type="Pfam" id="PF01274">
    <property type="entry name" value="MS_TIM-barrel"/>
    <property type="match status" value="1"/>
</dbReference>
<name>A0ABQ2F5U0_9MICO</name>
<organism evidence="9 10">
    <name type="scientific">Ornithinimicrobium pekingense</name>
    <dbReference type="NCBI Taxonomy" id="384677"/>
    <lineage>
        <taxon>Bacteria</taxon>
        <taxon>Bacillati</taxon>
        <taxon>Actinomycetota</taxon>
        <taxon>Actinomycetes</taxon>
        <taxon>Micrococcales</taxon>
        <taxon>Ornithinimicrobiaceae</taxon>
        <taxon>Ornithinimicrobium</taxon>
    </lineage>
</organism>
<comment type="caution">
    <text evidence="9">The sequence shown here is derived from an EMBL/GenBank/DDBJ whole genome shotgun (WGS) entry which is preliminary data.</text>
</comment>
<dbReference type="InterPro" id="IPR011076">
    <property type="entry name" value="Malate_synth_sf"/>
</dbReference>
<proteinExistence type="inferred from homology"/>
<evidence type="ECO:0000256" key="2">
    <source>
        <dbReference type="ARBA" id="ARBA00012636"/>
    </source>
</evidence>
<evidence type="ECO:0000259" key="8">
    <source>
        <dbReference type="Pfam" id="PF20659"/>
    </source>
</evidence>
<dbReference type="PANTHER" id="PTHR42902:SF1">
    <property type="entry name" value="MALATE SYNTHASE 1-RELATED"/>
    <property type="match status" value="1"/>
</dbReference>
<feature type="domain" description="Malate synthase TIM barrel" evidence="7">
    <location>
        <begin position="143"/>
        <end position="363"/>
    </location>
</feature>
<dbReference type="InterPro" id="IPR046363">
    <property type="entry name" value="MS_N_TIM-barrel_dom"/>
</dbReference>
<feature type="domain" description="Malate synthase C-terminal" evidence="8">
    <location>
        <begin position="404"/>
        <end position="517"/>
    </location>
</feature>
<dbReference type="InterPro" id="IPR006252">
    <property type="entry name" value="Malate_synthA"/>
</dbReference>
<dbReference type="Pfam" id="PF20659">
    <property type="entry name" value="MS_C"/>
    <property type="match status" value="1"/>
</dbReference>
<dbReference type="SUPFAM" id="SSF51645">
    <property type="entry name" value="Malate synthase G"/>
    <property type="match status" value="1"/>
</dbReference>
<keyword evidence="3" id="KW-0329">Glyoxylate bypass</keyword>
<evidence type="ECO:0000259" key="7">
    <source>
        <dbReference type="Pfam" id="PF01274"/>
    </source>
</evidence>
<gene>
    <name evidence="9" type="ORF">GCM10011509_08750</name>
</gene>
<dbReference type="InterPro" id="IPR044856">
    <property type="entry name" value="Malate_synth_C_sf"/>
</dbReference>
<dbReference type="EC" id="2.3.3.9" evidence="2"/>
<dbReference type="InterPro" id="IPR048355">
    <property type="entry name" value="MS_C"/>
</dbReference>
<protein>
    <recommendedName>
        <fullName evidence="2">malate synthase</fullName>
        <ecNumber evidence="2">2.3.3.9</ecNumber>
    </recommendedName>
</protein>
<comment type="similarity">
    <text evidence="1">Belongs to the malate synthase family.</text>
</comment>
<dbReference type="Proteomes" id="UP000662111">
    <property type="component" value="Unassembled WGS sequence"/>
</dbReference>